<dbReference type="Gene3D" id="2.60.120.650">
    <property type="entry name" value="Cupin"/>
    <property type="match status" value="1"/>
</dbReference>
<organism evidence="5 7">
    <name type="scientific">Didymodactylos carnosus</name>
    <dbReference type="NCBI Taxonomy" id="1234261"/>
    <lineage>
        <taxon>Eukaryota</taxon>
        <taxon>Metazoa</taxon>
        <taxon>Spiralia</taxon>
        <taxon>Gnathifera</taxon>
        <taxon>Rotifera</taxon>
        <taxon>Eurotatoria</taxon>
        <taxon>Bdelloidea</taxon>
        <taxon>Philodinida</taxon>
        <taxon>Philodinidae</taxon>
        <taxon>Didymodactylos</taxon>
    </lineage>
</organism>
<evidence type="ECO:0000256" key="1">
    <source>
        <dbReference type="ARBA" id="ARBA00004123"/>
    </source>
</evidence>
<dbReference type="GO" id="GO:0032454">
    <property type="term" value="F:histone H3K9 demethylase activity"/>
    <property type="evidence" value="ECO:0007669"/>
    <property type="project" value="InterPro"/>
</dbReference>
<dbReference type="SMART" id="SM00558">
    <property type="entry name" value="JmjC"/>
    <property type="match status" value="1"/>
</dbReference>
<evidence type="ECO:0000256" key="2">
    <source>
        <dbReference type="ARBA" id="ARBA00022723"/>
    </source>
</evidence>
<dbReference type="PANTHER" id="PTHR12549">
    <property type="entry name" value="JMJC DOMAIN-CONTAINING HISTONE DEMETHYLATION PROTEIN"/>
    <property type="match status" value="1"/>
</dbReference>
<dbReference type="AlphaFoldDB" id="A0A813YA57"/>
<accession>A0A813YA57</accession>
<proteinExistence type="predicted"/>
<dbReference type="SUPFAM" id="SSF51197">
    <property type="entry name" value="Clavaminate synthase-like"/>
    <property type="match status" value="1"/>
</dbReference>
<dbReference type="Pfam" id="PF02373">
    <property type="entry name" value="JmjC"/>
    <property type="match status" value="1"/>
</dbReference>
<dbReference type="InterPro" id="IPR003347">
    <property type="entry name" value="JmjC_dom"/>
</dbReference>
<sequence>MLDGLNMDNHYINVPNPYTSTATQLKLNDHRLLSSASSTLSNNNPDLMNYYNFNQLIYEKCFSTPQDQAFWSHYRWQQSEIQPTCYQSSSYLTQFSSPPSYEQSFSPEFNRELTAKRLLASSTSIPTSSLCGPQRKFRAESLLSLSPTISSIDCSPNVSSLTSTPSASPSKYPLDLCINKTSIKSDIQDLLNESSDIIKHVEKAAPISDVVAKIETTISNWKYLNKSNNTSSNIYRQLSIDSINKDHDSQRMCSIDELIISQNTMSQKINSTLIKELDNIQQNQFILTMSESQSQKITSPILHRLLSSTTPLTASLLNDIRPTPNINNRHRFSLSQLPSPEKPKTLQTISQSKTVIKPYLLEQNDGRLIYLSEHKKPIDLYKLKQRFDNGKNTNSSKRVLDNDNEQLYKKRCYEPSPQSKFCTSYPVNVTRCIDCQKVQQIRLQNPQASKQQQSITGCRFQYCRMLIRDSDQYSIAGFTTSEDAKDNDLESVVRANSSNEEKLTPVESEHILNQIGKVLCKLVLHEQHLMKNNDKRIWKRCIDGYRETCDECSTTLFNYHYTCTDCGYVRCIECSDEATNNIEKRKKPNKVCIHSHSLFRLSEFIPWERLDILRLECMKYLRSKSINCEDTLDSPTSPSAANDITSTFIRNLYVTRRNEADNVKKLWSINDCENNPNAEFYCKNRLPVFNEWITESSKKFFKKVWMAGTPVLVKNVHKGLTQSLWQPQSFKEYMLSHNETPSLYDCETLQPIKSNEEKLTKFWDGFEKLNVRLLNEENGGKRRILKLKDWPTKKDFATVFPSLLDDLMRNIPFGDYTRRLYSYNGETKHGGLLNIVERLPSVLVRPDLGPKLYIAYSQVNGTKQAGTTNLHIDTSDAVNVLVYVVDVRAIIESSDVCCAQLNRLYNGELAGALWHLFRADDVPTIRQYIRGNKKKTYGTDPIHDQQTYLEKNDLEELEKFGVYSYPIIQYLGDAVFIPSGAPHQVKNLHSCIKIAEDFVSPENIDRCLITTNEFRSLSKTHTNHADILQAKNILYYTVRDALDSLKE</sequence>
<dbReference type="EMBL" id="CAJOBC010001258">
    <property type="protein sequence ID" value="CAF3667388.1"/>
    <property type="molecule type" value="Genomic_DNA"/>
</dbReference>
<evidence type="ECO:0000259" key="4">
    <source>
        <dbReference type="PROSITE" id="PS51184"/>
    </source>
</evidence>
<dbReference type="GO" id="GO:0003712">
    <property type="term" value="F:transcription coregulator activity"/>
    <property type="evidence" value="ECO:0007669"/>
    <property type="project" value="TreeGrafter"/>
</dbReference>
<name>A0A813YA57_9BILA</name>
<evidence type="ECO:0000313" key="6">
    <source>
        <dbReference type="EMBL" id="CAF3667388.1"/>
    </source>
</evidence>
<dbReference type="GO" id="GO:0000785">
    <property type="term" value="C:chromatin"/>
    <property type="evidence" value="ECO:0007669"/>
    <property type="project" value="TreeGrafter"/>
</dbReference>
<gene>
    <name evidence="5" type="ORF">GPM918_LOCUS7623</name>
    <name evidence="6" type="ORF">SRO942_LOCUS7623</name>
</gene>
<evidence type="ECO:0000256" key="3">
    <source>
        <dbReference type="ARBA" id="ARBA00023242"/>
    </source>
</evidence>
<comment type="caution">
    <text evidence="5">The sequence shown here is derived from an EMBL/GenBank/DDBJ whole genome shotgun (WGS) entry which is preliminary data.</text>
</comment>
<reference evidence="5" key="1">
    <citation type="submission" date="2021-02" db="EMBL/GenBank/DDBJ databases">
        <authorList>
            <person name="Nowell W R."/>
        </authorList>
    </citation>
    <scope>NUCLEOTIDE SEQUENCE</scope>
</reference>
<keyword evidence="7" id="KW-1185">Reference proteome</keyword>
<dbReference type="OrthoDB" id="1667110at2759"/>
<keyword evidence="3" id="KW-0539">Nucleus</keyword>
<dbReference type="GO" id="GO:0031490">
    <property type="term" value="F:chromatin DNA binding"/>
    <property type="evidence" value="ECO:0007669"/>
    <property type="project" value="TreeGrafter"/>
</dbReference>
<keyword evidence="2" id="KW-0479">Metal-binding</keyword>
<dbReference type="PANTHER" id="PTHR12549:SF38">
    <property type="entry name" value="JMJC DOMAIN-CONTAINING HISTONE DEMETHYLASE 2, ISOFORM A"/>
    <property type="match status" value="1"/>
</dbReference>
<dbReference type="InterPro" id="IPR045109">
    <property type="entry name" value="LSDs-like"/>
</dbReference>
<comment type="subcellular location">
    <subcellularLocation>
        <location evidence="1">Nucleus</location>
    </subcellularLocation>
</comment>
<dbReference type="Proteomes" id="UP000663829">
    <property type="component" value="Unassembled WGS sequence"/>
</dbReference>
<dbReference type="GO" id="GO:0046872">
    <property type="term" value="F:metal ion binding"/>
    <property type="evidence" value="ECO:0007669"/>
    <property type="project" value="UniProtKB-KW"/>
</dbReference>
<dbReference type="GO" id="GO:0000118">
    <property type="term" value="C:histone deacetylase complex"/>
    <property type="evidence" value="ECO:0007669"/>
    <property type="project" value="TreeGrafter"/>
</dbReference>
<dbReference type="EMBL" id="CAJNOQ010001258">
    <property type="protein sequence ID" value="CAF0881252.1"/>
    <property type="molecule type" value="Genomic_DNA"/>
</dbReference>
<dbReference type="GO" id="GO:0006357">
    <property type="term" value="P:regulation of transcription by RNA polymerase II"/>
    <property type="evidence" value="ECO:0007669"/>
    <property type="project" value="TreeGrafter"/>
</dbReference>
<dbReference type="Proteomes" id="UP000681722">
    <property type="component" value="Unassembled WGS sequence"/>
</dbReference>
<feature type="domain" description="JmjC" evidence="4">
    <location>
        <begin position="828"/>
        <end position="1015"/>
    </location>
</feature>
<evidence type="ECO:0000313" key="7">
    <source>
        <dbReference type="Proteomes" id="UP000663829"/>
    </source>
</evidence>
<dbReference type="PROSITE" id="PS51184">
    <property type="entry name" value="JMJC"/>
    <property type="match status" value="1"/>
</dbReference>
<protein>
    <recommendedName>
        <fullName evidence="4">JmjC domain-containing protein</fullName>
    </recommendedName>
</protein>
<evidence type="ECO:0000313" key="5">
    <source>
        <dbReference type="EMBL" id="CAF0881252.1"/>
    </source>
</evidence>